<evidence type="ECO:0000259" key="2">
    <source>
        <dbReference type="SMART" id="SM00743"/>
    </source>
</evidence>
<dbReference type="InterPro" id="IPR008395">
    <property type="entry name" value="Agenet-like_dom"/>
</dbReference>
<feature type="domain" description="Agenet" evidence="2">
    <location>
        <begin position="135"/>
        <end position="193"/>
    </location>
</feature>
<accession>A0A5J5A9T4</accession>
<sequence length="351" mass="39481">MSSWELKGPEVVENVRLLTFEPSYDKYGLLNRRLLTVKHAEYQPWHTSLFKVNEKIELLCQDSGIRGCWFRCTVLEVSRRQMKVQYDDVKDEDGCENLKEWIPTFRLAMPDKFGMRCSGRPTIRPACPSPDQVDLAFEVGTPVDAWWSDGWWEGVVTGIGNHGDENVQVYIPGENLFLNIHKKNLRVSRDWMGDQWVDIETNSDILSAISAGFSQDTKLTASASAVAKEVKSDGFPMSCHEAPSSTKLDIDLAGTAPSDGPLNDIDRLNDKKQPLIEDKYNEDNDNHANDSHEKGNIDYVHGSDDDIDNYDSNDDENDDVGDEGENGDKLEIVESETAAQKCESEPMEVVA</sequence>
<feature type="compositionally biased region" description="Basic and acidic residues" evidence="1">
    <location>
        <begin position="280"/>
        <end position="304"/>
    </location>
</feature>
<name>A0A5J5A9T4_9ASTE</name>
<evidence type="ECO:0000256" key="1">
    <source>
        <dbReference type="SAM" id="MobiDB-lite"/>
    </source>
</evidence>
<proteinExistence type="predicted"/>
<protein>
    <recommendedName>
        <fullName evidence="2">Agenet domain-containing protein</fullName>
    </recommendedName>
</protein>
<reference evidence="3 4" key="1">
    <citation type="submission" date="2019-09" db="EMBL/GenBank/DDBJ databases">
        <title>A chromosome-level genome assembly of the Chinese tupelo Nyssa sinensis.</title>
        <authorList>
            <person name="Yang X."/>
            <person name="Kang M."/>
            <person name="Yang Y."/>
            <person name="Xiong H."/>
            <person name="Wang M."/>
            <person name="Zhang Z."/>
            <person name="Wang Z."/>
            <person name="Wu H."/>
            <person name="Ma T."/>
            <person name="Liu J."/>
            <person name="Xi Z."/>
        </authorList>
    </citation>
    <scope>NUCLEOTIDE SEQUENCE [LARGE SCALE GENOMIC DNA]</scope>
    <source>
        <strain evidence="3">J267</strain>
        <tissue evidence="3">Leaf</tissue>
    </source>
</reference>
<dbReference type="Proteomes" id="UP000325577">
    <property type="component" value="Linkage Group LG3"/>
</dbReference>
<dbReference type="AlphaFoldDB" id="A0A5J5A9T4"/>
<evidence type="ECO:0000313" key="3">
    <source>
        <dbReference type="EMBL" id="KAA8527049.1"/>
    </source>
</evidence>
<organism evidence="3 4">
    <name type="scientific">Nyssa sinensis</name>
    <dbReference type="NCBI Taxonomy" id="561372"/>
    <lineage>
        <taxon>Eukaryota</taxon>
        <taxon>Viridiplantae</taxon>
        <taxon>Streptophyta</taxon>
        <taxon>Embryophyta</taxon>
        <taxon>Tracheophyta</taxon>
        <taxon>Spermatophyta</taxon>
        <taxon>Magnoliopsida</taxon>
        <taxon>eudicotyledons</taxon>
        <taxon>Gunneridae</taxon>
        <taxon>Pentapetalae</taxon>
        <taxon>asterids</taxon>
        <taxon>Cornales</taxon>
        <taxon>Nyssaceae</taxon>
        <taxon>Nyssa</taxon>
    </lineage>
</organism>
<dbReference type="OrthoDB" id="1883212at2759"/>
<dbReference type="CDD" id="cd20405">
    <property type="entry name" value="Tudor_Agenet_AtDUF_rpt1_3"/>
    <property type="match status" value="1"/>
</dbReference>
<dbReference type="SMART" id="SM00743">
    <property type="entry name" value="Agenet"/>
    <property type="match status" value="2"/>
</dbReference>
<dbReference type="PANTHER" id="PTHR31917">
    <property type="entry name" value="AGENET DOMAIN-CONTAINING PROTEIN-RELATED"/>
    <property type="match status" value="1"/>
</dbReference>
<gene>
    <name evidence="3" type="ORF">F0562_008722</name>
</gene>
<feature type="region of interest" description="Disordered" evidence="1">
    <location>
        <begin position="280"/>
        <end position="330"/>
    </location>
</feature>
<dbReference type="InterPro" id="IPR014002">
    <property type="entry name" value="Agenet_dom_plant"/>
</dbReference>
<feature type="domain" description="Agenet" evidence="2">
    <location>
        <begin position="48"/>
        <end position="113"/>
    </location>
</feature>
<feature type="compositionally biased region" description="Acidic residues" evidence="1">
    <location>
        <begin position="305"/>
        <end position="325"/>
    </location>
</feature>
<dbReference type="EMBL" id="CM018046">
    <property type="protein sequence ID" value="KAA8527049.1"/>
    <property type="molecule type" value="Genomic_DNA"/>
</dbReference>
<keyword evidence="4" id="KW-1185">Reference proteome</keyword>
<dbReference type="PANTHER" id="PTHR31917:SF101">
    <property type="entry name" value="OS07G0607300 PROTEIN"/>
    <property type="match status" value="1"/>
</dbReference>
<dbReference type="Pfam" id="PF05641">
    <property type="entry name" value="Agenet"/>
    <property type="match status" value="1"/>
</dbReference>
<evidence type="ECO:0000313" key="4">
    <source>
        <dbReference type="Proteomes" id="UP000325577"/>
    </source>
</evidence>